<name>A0ABT3E155_9XANT</name>
<comment type="caution">
    <text evidence="2">The sequence shown here is derived from an EMBL/GenBank/DDBJ whole genome shotgun (WGS) entry which is preliminary data.</text>
</comment>
<gene>
    <name evidence="2" type="ORF">NB700_003872</name>
</gene>
<feature type="transmembrane region" description="Helical" evidence="1">
    <location>
        <begin position="52"/>
        <end position="73"/>
    </location>
</feature>
<keyword evidence="1" id="KW-0472">Membrane</keyword>
<organism evidence="2 3">
    <name type="scientific">Xanthomonas sacchari</name>
    <dbReference type="NCBI Taxonomy" id="56458"/>
    <lineage>
        <taxon>Bacteria</taxon>
        <taxon>Pseudomonadati</taxon>
        <taxon>Pseudomonadota</taxon>
        <taxon>Gammaproteobacteria</taxon>
        <taxon>Lysobacterales</taxon>
        <taxon>Lysobacteraceae</taxon>
        <taxon>Xanthomonas</taxon>
    </lineage>
</organism>
<dbReference type="EMBL" id="JANFWR010000041">
    <property type="protein sequence ID" value="MCW0401316.1"/>
    <property type="molecule type" value="Genomic_DNA"/>
</dbReference>
<evidence type="ECO:0000256" key="1">
    <source>
        <dbReference type="SAM" id="Phobius"/>
    </source>
</evidence>
<proteinExistence type="predicted"/>
<sequence>MTSDPTRPADFDTQMRAVHQAGLQALPAPTLARLRAARQQASRAHAAPSRRWGWLLAAVPALLGAALGVHLLLRPAPSMPTTTTASVATATATATTVAATASVRAGAAADSDQAATAMLDENPDLYLWLGSDTSLAME</sequence>
<dbReference type="RefSeq" id="WP_152182802.1">
    <property type="nucleotide sequence ID" value="NZ_CP099530.1"/>
</dbReference>
<keyword evidence="1" id="KW-0812">Transmembrane</keyword>
<keyword evidence="1" id="KW-1133">Transmembrane helix</keyword>
<reference evidence="2 3" key="1">
    <citation type="submission" date="2022-06" db="EMBL/GenBank/DDBJ databases">
        <title>Dynamics of rice microbiomes reveals core vertical transmitted seed endophytes.</title>
        <authorList>
            <person name="Liao K."/>
            <person name="Zhang X."/>
        </authorList>
    </citation>
    <scope>NUCLEOTIDE SEQUENCE [LARGE SCALE GENOMIC DNA]</scope>
    <source>
        <strain evidence="2 3">YT10-10-1</strain>
    </source>
</reference>
<evidence type="ECO:0000313" key="2">
    <source>
        <dbReference type="EMBL" id="MCW0401316.1"/>
    </source>
</evidence>
<evidence type="ECO:0000313" key="3">
    <source>
        <dbReference type="Proteomes" id="UP001320843"/>
    </source>
</evidence>
<protein>
    <recommendedName>
        <fullName evidence="4">DUF3619 domain-containing protein</fullName>
    </recommendedName>
</protein>
<keyword evidence="3" id="KW-1185">Reference proteome</keyword>
<evidence type="ECO:0008006" key="4">
    <source>
        <dbReference type="Google" id="ProtNLM"/>
    </source>
</evidence>
<dbReference type="Proteomes" id="UP001320843">
    <property type="component" value="Unassembled WGS sequence"/>
</dbReference>
<accession>A0ABT3E155</accession>